<dbReference type="Gene3D" id="3.40.50.1260">
    <property type="entry name" value="Phosphoglycerate kinase, N-terminal domain"/>
    <property type="match status" value="3"/>
</dbReference>
<dbReference type="Proteomes" id="UP000179014">
    <property type="component" value="Unassembled WGS sequence"/>
</dbReference>
<organism evidence="9 10">
    <name type="scientific">Candidatus Kaiserbacteria bacterium GWA2_50_9</name>
    <dbReference type="NCBI Taxonomy" id="1798474"/>
    <lineage>
        <taxon>Bacteria</taxon>
        <taxon>Candidatus Kaiseribacteriota</taxon>
    </lineage>
</organism>
<reference evidence="9 10" key="1">
    <citation type="journal article" date="2016" name="Nat. Commun.">
        <title>Thousands of microbial genomes shed light on interconnected biogeochemical processes in an aquifer system.</title>
        <authorList>
            <person name="Anantharaman K."/>
            <person name="Brown C.T."/>
            <person name="Hug L.A."/>
            <person name="Sharon I."/>
            <person name="Castelle C.J."/>
            <person name="Probst A.J."/>
            <person name="Thomas B.C."/>
            <person name="Singh A."/>
            <person name="Wilkins M.J."/>
            <person name="Karaoz U."/>
            <person name="Brodie E.L."/>
            <person name="Williams K.H."/>
            <person name="Hubbard S.S."/>
            <person name="Banfield J.F."/>
        </authorList>
    </citation>
    <scope>NUCLEOTIDE SEQUENCE [LARGE SCALE GENOMIC DNA]</scope>
</reference>
<comment type="similarity">
    <text evidence="8">Belongs to the phosphoglycerate kinase family.</text>
</comment>
<keyword evidence="4" id="KW-0547">Nucleotide-binding</keyword>
<dbReference type="InterPro" id="IPR036043">
    <property type="entry name" value="Phosphoglycerate_kinase_sf"/>
</dbReference>
<sequence>MFNYKILRDAGALEGKRVFAVADLNVPLHDGRVVDDYRIARSKKTMDFLQEKGARTLLVSHRTDESESLFPVYEVLKKQHNVIFAKTIEGAKIVLEQANNGTFVMLENIRQFSGEKENDEKFAKTLAGLADIYVNEAFSASHRAHASIVGVPRFLPHYAGFLFEEEVQNLSKAFSPAHPFLFILGGAKTETKLPILKKFLSIADTVFAGGVLANDIFKARGEPIGESRVSSTAFPDFLLHNPKLRVPRDVVRSGDRIVDAGEKTVAEIRTSARDAKLVVWNGPFGEYERGFTAGTEEVARALAESGAETIVGGGDTLAVVSKLGLLERFSFVSTAGGAMLQFLADGTLPGIEALRIKN</sequence>
<comment type="caution">
    <text evidence="9">The sequence shown here is derived from an EMBL/GenBank/DDBJ whole genome shotgun (WGS) entry which is preliminary data.</text>
</comment>
<feature type="binding site" evidence="7">
    <location>
        <position position="192"/>
    </location>
    <ligand>
        <name>ATP</name>
        <dbReference type="ChEBI" id="CHEBI:30616"/>
    </ligand>
</feature>
<evidence type="ECO:0000313" key="9">
    <source>
        <dbReference type="EMBL" id="OGG41090.1"/>
    </source>
</evidence>
<dbReference type="EMBL" id="MFKN01000014">
    <property type="protein sequence ID" value="OGG41090.1"/>
    <property type="molecule type" value="Genomic_DNA"/>
</dbReference>
<evidence type="ECO:0000256" key="2">
    <source>
        <dbReference type="ARBA" id="ARBA00013061"/>
    </source>
</evidence>
<dbReference type="PRINTS" id="PR00477">
    <property type="entry name" value="PHGLYCKINASE"/>
</dbReference>
<proteinExistence type="inferred from homology"/>
<dbReference type="GO" id="GO:0006096">
    <property type="term" value="P:glycolytic process"/>
    <property type="evidence" value="ECO:0007669"/>
    <property type="project" value="InterPro"/>
</dbReference>
<evidence type="ECO:0000256" key="1">
    <source>
        <dbReference type="ARBA" id="ARBA00000642"/>
    </source>
</evidence>
<evidence type="ECO:0000313" key="10">
    <source>
        <dbReference type="Proteomes" id="UP000179014"/>
    </source>
</evidence>
<evidence type="ECO:0000256" key="4">
    <source>
        <dbReference type="ARBA" id="ARBA00022741"/>
    </source>
</evidence>
<feature type="binding site" evidence="7">
    <location>
        <begin position="313"/>
        <end position="316"/>
    </location>
    <ligand>
        <name>ATP</name>
        <dbReference type="ChEBI" id="CHEBI:30616"/>
    </ligand>
</feature>
<feature type="binding site" evidence="7">
    <location>
        <position position="288"/>
    </location>
    <ligand>
        <name>ATP</name>
        <dbReference type="ChEBI" id="CHEBI:30616"/>
    </ligand>
</feature>
<dbReference type="GO" id="GO:0004618">
    <property type="term" value="F:phosphoglycerate kinase activity"/>
    <property type="evidence" value="ECO:0007669"/>
    <property type="project" value="UniProtKB-EC"/>
</dbReference>
<dbReference type="InterPro" id="IPR001576">
    <property type="entry name" value="Phosphoglycerate_kinase"/>
</dbReference>
<gene>
    <name evidence="9" type="ORF">A2118_01015</name>
</gene>
<dbReference type="Pfam" id="PF00162">
    <property type="entry name" value="PGK"/>
    <property type="match status" value="1"/>
</dbReference>
<dbReference type="InterPro" id="IPR015824">
    <property type="entry name" value="Phosphoglycerate_kinase_N"/>
</dbReference>
<accession>A0A1F6BVY9</accession>
<evidence type="ECO:0000256" key="3">
    <source>
        <dbReference type="ARBA" id="ARBA00022679"/>
    </source>
</evidence>
<dbReference type="GO" id="GO:0043531">
    <property type="term" value="F:ADP binding"/>
    <property type="evidence" value="ECO:0007669"/>
    <property type="project" value="TreeGrafter"/>
</dbReference>
<comment type="catalytic activity">
    <reaction evidence="1 8">
        <text>(2R)-3-phosphoglycerate + ATP = (2R)-3-phospho-glyceroyl phosphate + ADP</text>
        <dbReference type="Rhea" id="RHEA:14801"/>
        <dbReference type="ChEBI" id="CHEBI:30616"/>
        <dbReference type="ChEBI" id="CHEBI:57604"/>
        <dbReference type="ChEBI" id="CHEBI:58272"/>
        <dbReference type="ChEBI" id="CHEBI:456216"/>
        <dbReference type="EC" id="2.7.2.3"/>
    </reaction>
</comment>
<evidence type="ECO:0000256" key="8">
    <source>
        <dbReference type="RuleBase" id="RU000532"/>
    </source>
</evidence>
<protein>
    <recommendedName>
        <fullName evidence="2 8">Phosphoglycerate kinase</fullName>
        <ecNumber evidence="2 8">2.7.2.3</ecNumber>
    </recommendedName>
</protein>
<evidence type="ECO:0000256" key="6">
    <source>
        <dbReference type="ARBA" id="ARBA00022840"/>
    </source>
</evidence>
<evidence type="ECO:0000256" key="7">
    <source>
        <dbReference type="PIRSR" id="PIRSR000724-2"/>
    </source>
</evidence>
<dbReference type="GO" id="GO:0006094">
    <property type="term" value="P:gluconeogenesis"/>
    <property type="evidence" value="ECO:0007669"/>
    <property type="project" value="TreeGrafter"/>
</dbReference>
<dbReference type="PIRSF" id="PIRSF000724">
    <property type="entry name" value="Pgk"/>
    <property type="match status" value="1"/>
</dbReference>
<keyword evidence="3 8" id="KW-0808">Transferase</keyword>
<dbReference type="EC" id="2.7.2.3" evidence="2 8"/>
<dbReference type="SUPFAM" id="SSF53748">
    <property type="entry name" value="Phosphoglycerate kinase"/>
    <property type="match status" value="1"/>
</dbReference>
<evidence type="ECO:0000256" key="5">
    <source>
        <dbReference type="ARBA" id="ARBA00022777"/>
    </source>
</evidence>
<keyword evidence="5 8" id="KW-0418">Kinase</keyword>
<dbReference type="GO" id="GO:0005829">
    <property type="term" value="C:cytosol"/>
    <property type="evidence" value="ECO:0007669"/>
    <property type="project" value="TreeGrafter"/>
</dbReference>
<dbReference type="PANTHER" id="PTHR11406">
    <property type="entry name" value="PHOSPHOGLYCERATE KINASE"/>
    <property type="match status" value="1"/>
</dbReference>
<keyword evidence="6 7" id="KW-0067">ATP-binding</keyword>
<dbReference type="PANTHER" id="PTHR11406:SF23">
    <property type="entry name" value="PHOSPHOGLYCERATE KINASE 1, CHLOROPLASTIC-RELATED"/>
    <property type="match status" value="1"/>
</dbReference>
<dbReference type="GO" id="GO:0005524">
    <property type="term" value="F:ATP binding"/>
    <property type="evidence" value="ECO:0007669"/>
    <property type="project" value="UniProtKB-KW"/>
</dbReference>
<name>A0A1F6BVY9_9BACT</name>
<dbReference type="STRING" id="1798474.A2118_01015"/>
<dbReference type="AlphaFoldDB" id="A0A1F6BVY9"/>